<dbReference type="InterPro" id="IPR011583">
    <property type="entry name" value="Chitinase_II/V-like_cat"/>
</dbReference>
<dbReference type="InterPro" id="IPR003610">
    <property type="entry name" value="CBM5/12"/>
</dbReference>
<name>A0A418Y9R3_9GAMM</name>
<feature type="region of interest" description="Disordered" evidence="6">
    <location>
        <begin position="73"/>
        <end position="104"/>
    </location>
</feature>
<sequence>MKTKLSALALALSASLAGQVFAADAVEWQAGKTKVSNGDVVSYLGSCYQAQNNPGTWETPTATSTWFWKPTECSGTTTPTGGPVEPTQAPTEAPVTPPPATGDATPWVAGSTKVSNGDLVIHQGVCYTAKNSPGSWETPSKNSWFWDIADCGTTNPTPTPEVTPSPTPEVTPTPTPEVTPTPTPEVTPTPTPEVTPTPTPEVTPTPTPEVTPSPTPEVTPTPTPEVTPTPTPEVTPTPTPEVTPTPTPEVTPTPTPEVTPTPTPEVTPTPTPEVTPTPTPEVTPTPDPTANHEACRPEGLYKTPGVDVPYCTIYQEGGAEKPINGTSRRVIGYFTNWRNGANGQPTYLATDVAWDKVTHINYAFAHIDNNYRVSVGEDIYPNEAGYKLDPTNPNTGMVWNDVPGATDADMDPSMKYKGHLNLLNKYKKANGVKTLISVGGWAETGGFWGPNTGSTCPMNDAPTADDEWVMPGQADKNGVINNGPCPIDNLGRVMNGGFYSMTTNADGSVNQAGIDAFVKSSVDFIRAYGFDGIDLDYEYPTALTDGGNPFDRAVQNPRRSYLMNSYNVLMKQLREAIDVASAEDGVHYYLTVAVPSSGYLLRGMEVYSAGQYLDFINMMTYDFSGSWGEVVGFNGPLYDNGKDPEMNLYQVYQNYGNVGYLNIDWAYHYFRGVVPAGRINVGLPYYTRGWKGVEGGVNGYGGKAKSTNCERGTGNGTEQGCGNGAIGIDNMWHDTDPHGLELGAGFNPMWHAKNLEAGQMPTYAAQYGLDPANNPDDALVGTYTRYYDNDAEAAWLWNPTKKVMINLEDEQAIAAKANYVAERGLGGIMFWEMAGDYDCYAIENGVRTETIVPESNCLAGNGSAEYYVGNKLTALGHDILTKAGNPDLSMADPLVVLPQQKLDVTVSLVGYVTDESVAWPQTSEWQFTNNSDKTITEIQYSIPSSTDLSKELKSLGTVLNNANGQGNQGAPGMADDFHRFATKVSIAPGASHTLKVDAHLPIGGGPSSFIYKTNAGDFAALSEVKVITDGSCEARGIDVTALQPWTSGWSANYGKGDMATHNGQVWQRAWGGNDGEPGSAENWVTGWNPVCPL</sequence>
<keyword evidence="4" id="KW-0624">Polysaccharide degradation</keyword>
<dbReference type="Pfam" id="PF00704">
    <property type="entry name" value="Glyco_hydro_18"/>
    <property type="match status" value="2"/>
</dbReference>
<keyword evidence="7" id="KW-0732">Signal</keyword>
<dbReference type="SUPFAM" id="SSF51445">
    <property type="entry name" value="(Trans)glycosidases"/>
    <property type="match status" value="1"/>
</dbReference>
<dbReference type="EMBL" id="QZCH01000043">
    <property type="protein sequence ID" value="RJG38166.1"/>
    <property type="molecule type" value="Genomic_DNA"/>
</dbReference>
<dbReference type="InterPro" id="IPR001579">
    <property type="entry name" value="Glyco_hydro_18_chit_AS"/>
</dbReference>
<feature type="region of interest" description="Disordered" evidence="6">
    <location>
        <begin position="147"/>
        <end position="294"/>
    </location>
</feature>
<keyword evidence="4" id="KW-0119">Carbohydrate metabolism</keyword>
<reference evidence="9 10" key="2">
    <citation type="submission" date="2019-01" db="EMBL/GenBank/DDBJ databases">
        <title>Motilimonas pumilus sp. nov., isolated from the gut of sea cucumber (Apostichopus japonicus).</title>
        <authorList>
            <person name="Wang F.-Q."/>
            <person name="Ren L.-H."/>
            <person name="Lin Y.-W."/>
            <person name="Sun G.-H."/>
            <person name="Du Z.-J."/>
            <person name="Zhao J.-X."/>
            <person name="Liu X.-J."/>
            <person name="Liu L.-J."/>
        </authorList>
    </citation>
    <scope>NUCLEOTIDE SEQUENCE [LARGE SCALE GENOMIC DNA]</scope>
    <source>
        <strain evidence="9 10">PLHSC7-2</strain>
    </source>
</reference>
<dbReference type="GO" id="GO:0030246">
    <property type="term" value="F:carbohydrate binding"/>
    <property type="evidence" value="ECO:0007669"/>
    <property type="project" value="InterPro"/>
</dbReference>
<evidence type="ECO:0000256" key="2">
    <source>
        <dbReference type="ARBA" id="ARBA00023024"/>
    </source>
</evidence>
<dbReference type="GO" id="GO:0008061">
    <property type="term" value="F:chitin binding"/>
    <property type="evidence" value="ECO:0007669"/>
    <property type="project" value="InterPro"/>
</dbReference>
<dbReference type="GO" id="GO:0005576">
    <property type="term" value="C:extracellular region"/>
    <property type="evidence" value="ECO:0007669"/>
    <property type="project" value="InterPro"/>
</dbReference>
<dbReference type="InterPro" id="IPR017853">
    <property type="entry name" value="GH"/>
</dbReference>
<accession>A0A418Y9R3</accession>
<dbReference type="PANTHER" id="PTHR11177:SF308">
    <property type="entry name" value="CHITINASE A"/>
    <property type="match status" value="1"/>
</dbReference>
<keyword evidence="1 5" id="KW-0378">Hydrolase</keyword>
<comment type="caution">
    <text evidence="9">The sequence shown here is derived from an EMBL/GenBank/DDBJ whole genome shotgun (WGS) entry which is preliminary data.</text>
</comment>
<dbReference type="GO" id="GO:0006032">
    <property type="term" value="P:chitin catabolic process"/>
    <property type="evidence" value="ECO:0007669"/>
    <property type="project" value="UniProtKB-KW"/>
</dbReference>
<dbReference type="Proteomes" id="UP000283255">
    <property type="component" value="Unassembled WGS sequence"/>
</dbReference>
<dbReference type="PROSITE" id="PS51910">
    <property type="entry name" value="GH18_2"/>
    <property type="match status" value="1"/>
</dbReference>
<evidence type="ECO:0000256" key="3">
    <source>
        <dbReference type="ARBA" id="ARBA00023295"/>
    </source>
</evidence>
<proteinExistence type="predicted"/>
<dbReference type="SMART" id="SM00636">
    <property type="entry name" value="Glyco_18"/>
    <property type="match status" value="1"/>
</dbReference>
<feature type="signal peptide" evidence="7">
    <location>
        <begin position="1"/>
        <end position="22"/>
    </location>
</feature>
<dbReference type="InterPro" id="IPR029070">
    <property type="entry name" value="Chitinase_insertion_sf"/>
</dbReference>
<dbReference type="OrthoDB" id="9775889at2"/>
<protein>
    <recommendedName>
        <fullName evidence="8">GH18 domain-containing protein</fullName>
    </recommendedName>
</protein>
<dbReference type="RefSeq" id="WP_119912427.1">
    <property type="nucleotide sequence ID" value="NZ_QZCH01000043.1"/>
</dbReference>
<dbReference type="GO" id="GO:0004553">
    <property type="term" value="F:hydrolase activity, hydrolyzing O-glycosyl compounds"/>
    <property type="evidence" value="ECO:0007669"/>
    <property type="project" value="InterPro"/>
</dbReference>
<dbReference type="PANTHER" id="PTHR11177">
    <property type="entry name" value="CHITINASE"/>
    <property type="match status" value="1"/>
</dbReference>
<evidence type="ECO:0000256" key="4">
    <source>
        <dbReference type="ARBA" id="ARBA00023326"/>
    </source>
</evidence>
<dbReference type="InterPro" id="IPR050314">
    <property type="entry name" value="Glycosyl_Hydrlase_18"/>
</dbReference>
<evidence type="ECO:0000256" key="7">
    <source>
        <dbReference type="SAM" id="SignalP"/>
    </source>
</evidence>
<dbReference type="SUPFAM" id="SSF54556">
    <property type="entry name" value="Chitinase insertion domain"/>
    <property type="match status" value="1"/>
</dbReference>
<evidence type="ECO:0000256" key="6">
    <source>
        <dbReference type="SAM" id="MobiDB-lite"/>
    </source>
</evidence>
<keyword evidence="10" id="KW-1185">Reference proteome</keyword>
<evidence type="ECO:0000259" key="8">
    <source>
        <dbReference type="PROSITE" id="PS51910"/>
    </source>
</evidence>
<reference evidence="9 10" key="1">
    <citation type="submission" date="2018-09" db="EMBL/GenBank/DDBJ databases">
        <authorList>
            <person name="Wang F."/>
        </authorList>
    </citation>
    <scope>NUCLEOTIDE SEQUENCE [LARGE SCALE GENOMIC DNA]</scope>
    <source>
        <strain evidence="9 10">PLHSC7-2</strain>
    </source>
</reference>
<evidence type="ECO:0000256" key="5">
    <source>
        <dbReference type="RuleBase" id="RU000489"/>
    </source>
</evidence>
<evidence type="ECO:0000313" key="10">
    <source>
        <dbReference type="Proteomes" id="UP000283255"/>
    </source>
</evidence>
<dbReference type="AlphaFoldDB" id="A0A418Y9R3"/>
<evidence type="ECO:0000313" key="9">
    <source>
        <dbReference type="EMBL" id="RJG38166.1"/>
    </source>
</evidence>
<keyword evidence="3 5" id="KW-0326">Glycosidase</keyword>
<gene>
    <name evidence="9" type="ORF">D1Z90_19255</name>
</gene>
<feature type="compositionally biased region" description="Low complexity" evidence="6">
    <location>
        <begin position="73"/>
        <end position="94"/>
    </location>
</feature>
<evidence type="ECO:0000256" key="1">
    <source>
        <dbReference type="ARBA" id="ARBA00022801"/>
    </source>
</evidence>
<feature type="compositionally biased region" description="Pro residues" evidence="6">
    <location>
        <begin position="157"/>
        <end position="287"/>
    </location>
</feature>
<feature type="chain" id="PRO_5019103413" description="GH18 domain-containing protein" evidence="7">
    <location>
        <begin position="23"/>
        <end position="1093"/>
    </location>
</feature>
<dbReference type="SMART" id="SM00495">
    <property type="entry name" value="ChtBD3"/>
    <property type="match status" value="2"/>
</dbReference>
<dbReference type="PROSITE" id="PS01095">
    <property type="entry name" value="GH18_1"/>
    <property type="match status" value="1"/>
</dbReference>
<dbReference type="GO" id="GO:0000272">
    <property type="term" value="P:polysaccharide catabolic process"/>
    <property type="evidence" value="ECO:0007669"/>
    <property type="project" value="UniProtKB-KW"/>
</dbReference>
<dbReference type="InterPro" id="IPR001223">
    <property type="entry name" value="Glyco_hydro18_cat"/>
</dbReference>
<organism evidence="9 10">
    <name type="scientific">Motilimonas pumila</name>
    <dbReference type="NCBI Taxonomy" id="2303987"/>
    <lineage>
        <taxon>Bacteria</taxon>
        <taxon>Pseudomonadati</taxon>
        <taxon>Pseudomonadota</taxon>
        <taxon>Gammaproteobacteria</taxon>
        <taxon>Alteromonadales</taxon>
        <taxon>Alteromonadales genera incertae sedis</taxon>
        <taxon>Motilimonas</taxon>
    </lineage>
</organism>
<keyword evidence="2" id="KW-0146">Chitin degradation</keyword>
<feature type="domain" description="GH18" evidence="8">
    <location>
        <begin position="328"/>
        <end position="853"/>
    </location>
</feature>
<dbReference type="Gene3D" id="3.10.50.10">
    <property type="match status" value="1"/>
</dbReference>
<dbReference type="CDD" id="cd06548">
    <property type="entry name" value="GH18_chitinase"/>
    <property type="match status" value="1"/>
</dbReference>
<dbReference type="Gene3D" id="3.20.20.80">
    <property type="entry name" value="Glycosidases"/>
    <property type="match status" value="1"/>
</dbReference>